<dbReference type="SUPFAM" id="SSF49899">
    <property type="entry name" value="Concanavalin A-like lectins/glucanases"/>
    <property type="match status" value="1"/>
</dbReference>
<dbReference type="EMBL" id="OK499992">
    <property type="protein sequence ID" value="UGO51055.1"/>
    <property type="molecule type" value="Genomic_DNA"/>
</dbReference>
<evidence type="ECO:0000313" key="1">
    <source>
        <dbReference type="EMBL" id="UGO51055.1"/>
    </source>
</evidence>
<proteinExistence type="predicted"/>
<dbReference type="Proteomes" id="UP000827544">
    <property type="component" value="Segment"/>
</dbReference>
<keyword evidence="2" id="KW-1185">Reference proteome</keyword>
<evidence type="ECO:0000313" key="2">
    <source>
        <dbReference type="Proteomes" id="UP000827544"/>
    </source>
</evidence>
<sequence length="320" mass="34532">MAIITANLTHYYHYQSKCSAMGWENISPTSPSGVPIGTMNNIAFANGVPTFNGTSSTVDITGFTLANQNSEFTIDCIVQRVAGDASQLSHITKWYGTAERVTMNTVGAFQAGRETVGMYYERGGGGTLSSPEMTLGTNILHIVFTFTASTKKLYVNGQLVATDVRTTLPFSRANYNLYIGCNYYNGKNTFFKGNIYSVRGYTKALTDAEVLQNYNNGLDIGMGSSAPIASIVSSTRTKISKISGAEKALVTFKFDKDVQEYKVMVGGSDYQTGILADSGGAKTANTNIVAEIDYTELSVEGLNRVIIYGQGTDGTWSKKD</sequence>
<gene>
    <name evidence="1" type="ORF">NATE_202</name>
</gene>
<protein>
    <submittedName>
        <fullName evidence="1">Concanavalin A-like lectin/glucanase</fullName>
    </submittedName>
</protein>
<name>A0AAE8YVE5_9CAUD</name>
<accession>A0AAE8YVE5</accession>
<dbReference type="Pfam" id="PF13385">
    <property type="entry name" value="Laminin_G_3"/>
    <property type="match status" value="1"/>
</dbReference>
<dbReference type="InterPro" id="IPR013320">
    <property type="entry name" value="ConA-like_dom_sf"/>
</dbReference>
<organism evidence="1 2">
    <name type="scientific">Bacillus phage vB_BanS_Nate</name>
    <dbReference type="NCBI Taxonomy" id="2894788"/>
    <lineage>
        <taxon>Viruses</taxon>
        <taxon>Duplodnaviria</taxon>
        <taxon>Heunggongvirae</taxon>
        <taxon>Uroviricota</taxon>
        <taxon>Caudoviricetes</taxon>
        <taxon>Joanripponvirinae</taxon>
        <taxon>Natevirus</taxon>
        <taxon>Natevirus nate</taxon>
    </lineage>
</organism>
<reference evidence="1" key="1">
    <citation type="submission" date="2021-10" db="EMBL/GenBank/DDBJ databases">
        <authorList>
            <person name="Lavering E.D."/>
            <person name="James R."/>
            <person name="Fairholm J.D."/>
            <person name="Ogilvie B.H."/>
            <person name="Thurgood T.L."/>
            <person name="Robison R.A."/>
            <person name="Grose J.H."/>
        </authorList>
    </citation>
    <scope>NUCLEOTIDE SEQUENCE</scope>
</reference>
<dbReference type="Gene3D" id="2.60.120.200">
    <property type="match status" value="1"/>
</dbReference>